<dbReference type="STRING" id="391735.Veis_1043"/>
<dbReference type="InterPro" id="IPR013976">
    <property type="entry name" value="HDOD"/>
</dbReference>
<dbReference type="PANTHER" id="PTHR33525:SF3">
    <property type="entry name" value="RIBONUCLEASE Y"/>
    <property type="match status" value="1"/>
</dbReference>
<dbReference type="eggNOG" id="COG1639">
    <property type="taxonomic scope" value="Bacteria"/>
</dbReference>
<organism evidence="2 3">
    <name type="scientific">Verminephrobacter eiseniae (strain EF01-2)</name>
    <dbReference type="NCBI Taxonomy" id="391735"/>
    <lineage>
        <taxon>Bacteria</taxon>
        <taxon>Pseudomonadati</taxon>
        <taxon>Pseudomonadota</taxon>
        <taxon>Betaproteobacteria</taxon>
        <taxon>Burkholderiales</taxon>
        <taxon>Comamonadaceae</taxon>
        <taxon>Verminephrobacter</taxon>
    </lineage>
</organism>
<evidence type="ECO:0000313" key="3">
    <source>
        <dbReference type="Proteomes" id="UP000000374"/>
    </source>
</evidence>
<dbReference type="Gene3D" id="1.10.3210.10">
    <property type="entry name" value="Hypothetical protein af1432"/>
    <property type="match status" value="1"/>
</dbReference>
<dbReference type="GeneID" id="76459717"/>
<dbReference type="KEGG" id="vei:Veis_1043"/>
<dbReference type="InterPro" id="IPR052340">
    <property type="entry name" value="RNase_Y/CdgJ"/>
</dbReference>
<dbReference type="Pfam" id="PF08668">
    <property type="entry name" value="HDOD"/>
    <property type="match status" value="1"/>
</dbReference>
<dbReference type="PROSITE" id="PS51833">
    <property type="entry name" value="HDOD"/>
    <property type="match status" value="1"/>
</dbReference>
<accession>A1WGR2</accession>
<dbReference type="OrthoDB" id="9770715at2"/>
<dbReference type="PANTHER" id="PTHR33525">
    <property type="match status" value="1"/>
</dbReference>
<protein>
    <submittedName>
        <fullName evidence="2">Putative signal transduction protein</fullName>
    </submittedName>
</protein>
<dbReference type="SUPFAM" id="SSF109604">
    <property type="entry name" value="HD-domain/PDEase-like"/>
    <property type="match status" value="1"/>
</dbReference>
<keyword evidence="3" id="KW-1185">Reference proteome</keyword>
<feature type="domain" description="HDOD" evidence="1">
    <location>
        <begin position="25"/>
        <end position="216"/>
    </location>
</feature>
<dbReference type="RefSeq" id="WP_011808831.1">
    <property type="nucleotide sequence ID" value="NC_008786.1"/>
</dbReference>
<gene>
    <name evidence="2" type="ordered locus">Veis_1043</name>
</gene>
<evidence type="ECO:0000259" key="1">
    <source>
        <dbReference type="PROSITE" id="PS51833"/>
    </source>
</evidence>
<dbReference type="AlphaFoldDB" id="A1WGR2"/>
<dbReference type="HOGENOM" id="CLU_048246_3_0_4"/>
<name>A1WGR2_VEREI</name>
<reference evidence="3" key="1">
    <citation type="submission" date="2006-12" db="EMBL/GenBank/DDBJ databases">
        <title>Complete sequence of chromosome 1 of Verminephrobacter eiseniae EF01-2.</title>
        <authorList>
            <person name="Copeland A."/>
            <person name="Lucas S."/>
            <person name="Lapidus A."/>
            <person name="Barry K."/>
            <person name="Detter J.C."/>
            <person name="Glavina del Rio T."/>
            <person name="Dalin E."/>
            <person name="Tice H."/>
            <person name="Pitluck S."/>
            <person name="Chertkov O."/>
            <person name="Brettin T."/>
            <person name="Bruce D."/>
            <person name="Han C."/>
            <person name="Tapia R."/>
            <person name="Gilna P."/>
            <person name="Schmutz J."/>
            <person name="Larimer F."/>
            <person name="Land M."/>
            <person name="Hauser L."/>
            <person name="Kyrpides N."/>
            <person name="Kim E."/>
            <person name="Stahl D."/>
            <person name="Richardson P."/>
        </authorList>
    </citation>
    <scope>NUCLEOTIDE SEQUENCE [LARGE SCALE GENOMIC DNA]</scope>
    <source>
        <strain evidence="3">EF01-2</strain>
    </source>
</reference>
<proteinExistence type="predicted"/>
<evidence type="ECO:0000313" key="2">
    <source>
        <dbReference type="EMBL" id="ABM56819.1"/>
    </source>
</evidence>
<dbReference type="EMBL" id="CP000542">
    <property type="protein sequence ID" value="ABM56819.1"/>
    <property type="molecule type" value="Genomic_DNA"/>
</dbReference>
<sequence>MEPNALLTQAGAHPAAQVVAYSTALPSLPRAVALLMSELAHEPPCLRRLNQIFGTDPALAARLLEQANASAIGLPRQIAGIPEALALLGQEQLRALGTSAPLGSARSVRGVNMRQFWRYSSNTARLARSLAGIAHQNQVAAYTAGLLHALGELVIHLADPEKAQAVNTLVAPFDPRRDKIEQRILGYNYGHVTAGCARRWQLPEVVIDALQHQSAPFDNQVYEPLAGILHLAAWRARAREAEMSEKAIAVSFPDEIGLALGLDIDMVLQQDPIDWSVQSVAADHDLDI</sequence>
<dbReference type="Proteomes" id="UP000000374">
    <property type="component" value="Chromosome"/>
</dbReference>